<dbReference type="EMBL" id="FQUE01000017">
    <property type="protein sequence ID" value="SHF86621.1"/>
    <property type="molecule type" value="Genomic_DNA"/>
</dbReference>
<evidence type="ECO:0000313" key="2">
    <source>
        <dbReference type="Proteomes" id="UP000183987"/>
    </source>
</evidence>
<name>A0A1M5F6A9_LOKAT</name>
<sequence length="33" mass="3734">MALYIIGRAVSFVITLLVAMRTQRILTDPFLIP</sequence>
<proteinExistence type="predicted"/>
<accession>A0A1M5F6A9</accession>
<keyword evidence="2" id="KW-1185">Reference proteome</keyword>
<organism evidence="1 2">
    <name type="scientific">Loktanella atrilutea</name>
    <dbReference type="NCBI Taxonomy" id="366533"/>
    <lineage>
        <taxon>Bacteria</taxon>
        <taxon>Pseudomonadati</taxon>
        <taxon>Pseudomonadota</taxon>
        <taxon>Alphaproteobacteria</taxon>
        <taxon>Rhodobacterales</taxon>
        <taxon>Roseobacteraceae</taxon>
        <taxon>Loktanella</taxon>
    </lineage>
</organism>
<reference evidence="2" key="1">
    <citation type="submission" date="2016-11" db="EMBL/GenBank/DDBJ databases">
        <authorList>
            <person name="Varghese N."/>
            <person name="Submissions S."/>
        </authorList>
    </citation>
    <scope>NUCLEOTIDE SEQUENCE [LARGE SCALE GENOMIC DNA]</scope>
    <source>
        <strain evidence="2">DSM 29326</strain>
    </source>
</reference>
<dbReference type="STRING" id="366533.SAMN05444339_11726"/>
<dbReference type="AlphaFoldDB" id="A0A1M5F6A9"/>
<gene>
    <name evidence="1" type="ORF">SAMN05444339_11726</name>
</gene>
<protein>
    <submittedName>
        <fullName evidence="1">Uncharacterized protein</fullName>
    </submittedName>
</protein>
<dbReference type="Proteomes" id="UP000183987">
    <property type="component" value="Unassembled WGS sequence"/>
</dbReference>
<evidence type="ECO:0000313" key="1">
    <source>
        <dbReference type="EMBL" id="SHF86621.1"/>
    </source>
</evidence>